<dbReference type="RefSeq" id="WP_066536262.1">
    <property type="nucleotide sequence ID" value="NZ_CP021422.1"/>
</dbReference>
<organism evidence="9 11">
    <name type="scientific">Acutalibacter muris</name>
    <dbReference type="NCBI Taxonomy" id="1796620"/>
    <lineage>
        <taxon>Bacteria</taxon>
        <taxon>Bacillati</taxon>
        <taxon>Bacillota</taxon>
        <taxon>Clostridia</taxon>
        <taxon>Eubacteriales</taxon>
        <taxon>Acutalibacteraceae</taxon>
        <taxon>Acutalibacter</taxon>
    </lineage>
</organism>
<evidence type="ECO:0000256" key="5">
    <source>
        <dbReference type="ARBA" id="ARBA00022747"/>
    </source>
</evidence>
<feature type="domain" description="DNA methylase N-4/N-6" evidence="7">
    <location>
        <begin position="73"/>
        <end position="330"/>
    </location>
</feature>
<evidence type="ECO:0000259" key="7">
    <source>
        <dbReference type="Pfam" id="PF01555"/>
    </source>
</evidence>
<proteinExistence type="inferred from homology"/>
<keyword evidence="5" id="KW-0680">Restriction system</keyword>
<accession>A0A1Z2XM98</accession>
<reference evidence="8" key="1">
    <citation type="journal article" date="2017" name="Genome Announc.">
        <title>High-Quality Whole-Genome Sequences of the Oligo-Mouse-Microbiota Bacterial Community.</title>
        <authorList>
            <person name="Garzetti D."/>
            <person name="Brugiroux S."/>
            <person name="Bunk B."/>
            <person name="Pukall R."/>
            <person name="McCoy K.D."/>
            <person name="Macpherson A.J."/>
            <person name="Stecher B."/>
        </authorList>
    </citation>
    <scope>NUCLEOTIDE SEQUENCE</scope>
    <source>
        <strain evidence="8">KB18</strain>
    </source>
</reference>
<dbReference type="KEGG" id="amur:ADH66_02175"/>
<dbReference type="InterPro" id="IPR002295">
    <property type="entry name" value="N4/N6-MTase_EcoPI_Mod-like"/>
</dbReference>
<dbReference type="PROSITE" id="PS00092">
    <property type="entry name" value="N6_MTASE"/>
    <property type="match status" value="1"/>
</dbReference>
<dbReference type="GO" id="GO:0009307">
    <property type="term" value="P:DNA restriction-modification system"/>
    <property type="evidence" value="ECO:0007669"/>
    <property type="project" value="UniProtKB-KW"/>
</dbReference>
<dbReference type="SMR" id="A0A1Z2XM98"/>
<keyword evidence="4" id="KW-0949">S-adenosyl-L-methionine</keyword>
<protein>
    <submittedName>
        <fullName evidence="9">Site-specific DNA-methyltransferase</fullName>
    </submittedName>
</protein>
<dbReference type="Pfam" id="PF01555">
    <property type="entry name" value="N6_N4_Mtase"/>
    <property type="match status" value="1"/>
</dbReference>
<evidence type="ECO:0000313" key="8">
    <source>
        <dbReference type="EMBL" id="ASB39568.1"/>
    </source>
</evidence>
<feature type="region of interest" description="Disordered" evidence="6">
    <location>
        <begin position="16"/>
        <end position="50"/>
    </location>
</feature>
<dbReference type="REBASE" id="205446">
    <property type="entry name" value="M.AmuKB18ORF2175P"/>
</dbReference>
<dbReference type="Proteomes" id="UP000596035">
    <property type="component" value="Chromosome"/>
</dbReference>
<reference evidence="10" key="2">
    <citation type="submission" date="2017-05" db="EMBL/GenBank/DDBJ databases">
        <title>Improved OligoMM genomes.</title>
        <authorList>
            <person name="Garzetti D."/>
        </authorList>
    </citation>
    <scope>NUCLEOTIDE SEQUENCE [LARGE SCALE GENOMIC DNA]</scope>
    <source>
        <strain evidence="10">KB18</strain>
    </source>
</reference>
<dbReference type="Gene3D" id="3.40.50.150">
    <property type="entry name" value="Vaccinia Virus protein VP39"/>
    <property type="match status" value="1"/>
</dbReference>
<sequence length="395" mass="45353">MEKMDSGEQYQFTWPGKKAAAELSRSQKELRQEQERSLGRDGTRGGTDSENIYIEGDNLDALKLLQKEYAGRVKLVYIDPPYNTGADFIYGDNFARPKRQCSGGDGTDYGRLHADWLNMMYPRLKLAKRLLSPEGSIFVSIDYNEAANLRKLMDEVFGEENFQREIIWRIGWLSGYKTAAANFIRNHDSILFYSRNHELMDFKKLYIENKDFRPLVKSTPQLREKLRELGLTPKQGRELLHFINHENRPERYPLEDTWNCNEYDGLNSIAIMSFSGEKISKLLGIGQEFKGQKPIRLLMRILEAVTDRDDVVLDFFSGTASTAHAVMEQNALDGGRRRFIMVQLPEPTPSDSAARRAGYAAISDIGAERIRRAGDRLRKRTGADIDYGFRLFTLH</sequence>
<dbReference type="AlphaFoldDB" id="A0A1Z2XM98"/>
<dbReference type="EMBL" id="CP021422">
    <property type="protein sequence ID" value="ASB39568.1"/>
    <property type="molecule type" value="Genomic_DNA"/>
</dbReference>
<feature type="compositionally biased region" description="Basic and acidic residues" evidence="6">
    <location>
        <begin position="25"/>
        <end position="43"/>
    </location>
</feature>
<dbReference type="InterPro" id="IPR002941">
    <property type="entry name" value="DNA_methylase_N4/N6"/>
</dbReference>
<evidence type="ECO:0000313" key="11">
    <source>
        <dbReference type="Proteomes" id="UP000596035"/>
    </source>
</evidence>
<dbReference type="GO" id="GO:0008170">
    <property type="term" value="F:N-methyltransferase activity"/>
    <property type="evidence" value="ECO:0007669"/>
    <property type="project" value="InterPro"/>
</dbReference>
<evidence type="ECO:0000313" key="9">
    <source>
        <dbReference type="EMBL" id="QQR28859.1"/>
    </source>
</evidence>
<keyword evidence="3" id="KW-0808">Transferase</keyword>
<evidence type="ECO:0000313" key="10">
    <source>
        <dbReference type="Proteomes" id="UP000196710"/>
    </source>
</evidence>
<evidence type="ECO:0000256" key="1">
    <source>
        <dbReference type="ARBA" id="ARBA00006594"/>
    </source>
</evidence>
<dbReference type="GO" id="GO:0032259">
    <property type="term" value="P:methylation"/>
    <property type="evidence" value="ECO:0007669"/>
    <property type="project" value="UniProtKB-KW"/>
</dbReference>
<dbReference type="Proteomes" id="UP000196710">
    <property type="component" value="Chromosome"/>
</dbReference>
<reference evidence="9 11" key="3">
    <citation type="submission" date="2020-11" db="EMBL/GenBank/DDBJ databases">
        <title>Closed and high quality bacterial genomes of the OMM12 community.</title>
        <authorList>
            <person name="Marbouty M."/>
            <person name="Lamy-Besnier Q."/>
            <person name="Debarbieux L."/>
            <person name="Koszul R."/>
        </authorList>
    </citation>
    <scope>NUCLEOTIDE SEQUENCE [LARGE SCALE GENOMIC DNA]</scope>
    <source>
        <strain evidence="9 11">KB18</strain>
    </source>
</reference>
<dbReference type="PIRSF" id="PIRSF015855">
    <property type="entry name" value="TypeIII_Mtase_mKpnI"/>
    <property type="match status" value="1"/>
</dbReference>
<comment type="similarity">
    <text evidence="1">Belongs to the N(4)/N(6)-methyltransferase family.</text>
</comment>
<dbReference type="PRINTS" id="PR00506">
    <property type="entry name" value="D21N6MTFRASE"/>
</dbReference>
<name>A0A1Z2XM98_9FIRM</name>
<evidence type="ECO:0000256" key="3">
    <source>
        <dbReference type="ARBA" id="ARBA00022679"/>
    </source>
</evidence>
<dbReference type="SUPFAM" id="SSF53335">
    <property type="entry name" value="S-adenosyl-L-methionine-dependent methyltransferases"/>
    <property type="match status" value="1"/>
</dbReference>
<keyword evidence="2" id="KW-0489">Methyltransferase</keyword>
<dbReference type="REBASE" id="458917">
    <property type="entry name" value="M.AmusKB18ORF12215P"/>
</dbReference>
<keyword evidence="10" id="KW-1185">Reference proteome</keyword>
<gene>
    <name evidence="8" type="ORF">ADH66_02175</name>
    <name evidence="9" type="ORF">I5Q82_12215</name>
</gene>
<dbReference type="InterPro" id="IPR002052">
    <property type="entry name" value="DNA_methylase_N6_adenine_CS"/>
</dbReference>
<dbReference type="GO" id="GO:0003677">
    <property type="term" value="F:DNA binding"/>
    <property type="evidence" value="ECO:0007669"/>
    <property type="project" value="InterPro"/>
</dbReference>
<dbReference type="EMBL" id="CP065321">
    <property type="protein sequence ID" value="QQR28859.1"/>
    <property type="molecule type" value="Genomic_DNA"/>
</dbReference>
<evidence type="ECO:0000256" key="4">
    <source>
        <dbReference type="ARBA" id="ARBA00022691"/>
    </source>
</evidence>
<dbReference type="InterPro" id="IPR029063">
    <property type="entry name" value="SAM-dependent_MTases_sf"/>
</dbReference>
<evidence type="ECO:0000256" key="6">
    <source>
        <dbReference type="SAM" id="MobiDB-lite"/>
    </source>
</evidence>
<evidence type="ECO:0000256" key="2">
    <source>
        <dbReference type="ARBA" id="ARBA00022603"/>
    </source>
</evidence>